<feature type="active site" description="Proton donor" evidence="10">
    <location>
        <position position="60"/>
    </location>
</feature>
<keyword evidence="6 13" id="KW-0378">Hydrolase</keyword>
<feature type="binding site" evidence="12">
    <location>
        <position position="58"/>
    </location>
    <ligand>
        <name>Zn(2+)</name>
        <dbReference type="ChEBI" id="CHEBI:29105"/>
        <note>catalytic</note>
    </ligand>
</feature>
<dbReference type="OrthoDB" id="414540at2759"/>
<evidence type="ECO:0000256" key="4">
    <source>
        <dbReference type="ARBA" id="ARBA00012783"/>
    </source>
</evidence>
<dbReference type="EMBL" id="KE346368">
    <property type="protein sequence ID" value="KJE94965.1"/>
    <property type="molecule type" value="Genomic_DNA"/>
</dbReference>
<protein>
    <recommendedName>
        <fullName evidence="4 13">Cytidine deaminase</fullName>
        <ecNumber evidence="4 13">3.5.4.5</ecNumber>
    </recommendedName>
    <alternativeName>
        <fullName evidence="8 13">Cytidine aminohydrolase</fullName>
    </alternativeName>
</protein>
<dbReference type="InterPro" id="IPR050202">
    <property type="entry name" value="Cyt/Deoxycyt_deaminase"/>
</dbReference>
<comment type="cofactor">
    <cofactor evidence="1 12 13">
        <name>Zn(2+)</name>
        <dbReference type="ChEBI" id="CHEBI:29105"/>
    </cofactor>
</comment>
<dbReference type="NCBIfam" id="TIGR01354">
    <property type="entry name" value="cyt_deam_tetra"/>
    <property type="match status" value="1"/>
</dbReference>
<reference evidence="16" key="1">
    <citation type="submission" date="2011-02" db="EMBL/GenBank/DDBJ databases">
        <title>The Genome Sequence of Capsaspora owczarzaki ATCC 30864.</title>
        <authorList>
            <person name="Russ C."/>
            <person name="Cuomo C."/>
            <person name="Burger G."/>
            <person name="Gray M.W."/>
            <person name="Holland P.W.H."/>
            <person name="King N."/>
            <person name="Lang F.B.F."/>
            <person name="Roger A.J."/>
            <person name="Ruiz-Trillo I."/>
            <person name="Young S.K."/>
            <person name="Zeng Q."/>
            <person name="Gargeya S."/>
            <person name="Alvarado L."/>
            <person name="Berlin A."/>
            <person name="Chapman S.B."/>
            <person name="Chen Z."/>
            <person name="Freedman E."/>
            <person name="Gellesch M."/>
            <person name="Goldberg J."/>
            <person name="Griggs A."/>
            <person name="Gujja S."/>
            <person name="Heilman E."/>
            <person name="Heiman D."/>
            <person name="Howarth C."/>
            <person name="Mehta T."/>
            <person name="Neiman D."/>
            <person name="Pearson M."/>
            <person name="Roberts A."/>
            <person name="Saif S."/>
            <person name="Shea T."/>
            <person name="Shenoy N."/>
            <person name="Sisk P."/>
            <person name="Stolte C."/>
            <person name="Sykes S."/>
            <person name="White J."/>
            <person name="Yandava C."/>
            <person name="Haas B."/>
            <person name="Nusbaum C."/>
            <person name="Birren B."/>
        </authorList>
    </citation>
    <scope>NUCLEOTIDE SEQUENCE</scope>
    <source>
        <strain evidence="16">ATCC 30864</strain>
    </source>
</reference>
<dbReference type="FunFam" id="3.40.140.10:FF:000008">
    <property type="entry name" value="Cytidine deaminase"/>
    <property type="match status" value="1"/>
</dbReference>
<keyword evidence="7 12" id="KW-0862">Zinc</keyword>
<organism evidence="15 16">
    <name type="scientific">Capsaspora owczarzaki (strain ATCC 30864)</name>
    <dbReference type="NCBI Taxonomy" id="595528"/>
    <lineage>
        <taxon>Eukaryota</taxon>
        <taxon>Filasterea</taxon>
        <taxon>Capsaspora</taxon>
    </lineage>
</organism>
<dbReference type="InterPro" id="IPR016193">
    <property type="entry name" value="Cytidine_deaminase-like"/>
</dbReference>
<dbReference type="PANTHER" id="PTHR11644">
    <property type="entry name" value="CYTIDINE DEAMINASE"/>
    <property type="match status" value="1"/>
</dbReference>
<dbReference type="Pfam" id="PF00383">
    <property type="entry name" value="dCMP_cyt_deam_1"/>
    <property type="match status" value="1"/>
</dbReference>
<feature type="domain" description="CMP/dCMP-type deaminase" evidence="14">
    <location>
        <begin position="6"/>
        <end position="133"/>
    </location>
</feature>
<dbReference type="CDD" id="cd01283">
    <property type="entry name" value="cytidine_deaminase"/>
    <property type="match status" value="1"/>
</dbReference>
<feature type="binding site" evidence="12">
    <location>
        <position position="92"/>
    </location>
    <ligand>
        <name>Zn(2+)</name>
        <dbReference type="ChEBI" id="CHEBI:29105"/>
        <note>catalytic</note>
    </ligand>
</feature>
<evidence type="ECO:0000256" key="3">
    <source>
        <dbReference type="ARBA" id="ARBA00006576"/>
    </source>
</evidence>
<dbReference type="NCBIfam" id="NF004064">
    <property type="entry name" value="PRK05578.1"/>
    <property type="match status" value="1"/>
</dbReference>
<dbReference type="Gene3D" id="3.40.140.10">
    <property type="entry name" value="Cytidine Deaminase, domain 2"/>
    <property type="match status" value="1"/>
</dbReference>
<evidence type="ECO:0000256" key="10">
    <source>
        <dbReference type="PIRSR" id="PIRSR606262-1"/>
    </source>
</evidence>
<dbReference type="FunCoup" id="A0A0D2WS85">
    <property type="interactions" value="363"/>
</dbReference>
<dbReference type="GO" id="GO:0042802">
    <property type="term" value="F:identical protein binding"/>
    <property type="evidence" value="ECO:0007669"/>
    <property type="project" value="UniProtKB-ARBA"/>
</dbReference>
<evidence type="ECO:0000256" key="2">
    <source>
        <dbReference type="ARBA" id="ARBA00003949"/>
    </source>
</evidence>
<dbReference type="Proteomes" id="UP000008743">
    <property type="component" value="Unassembled WGS sequence"/>
</dbReference>
<dbReference type="AlphaFoldDB" id="A0A0D2WS85"/>
<dbReference type="PROSITE" id="PS00903">
    <property type="entry name" value="CYT_DCMP_DEAMINASES_1"/>
    <property type="match status" value="1"/>
</dbReference>
<evidence type="ECO:0000256" key="8">
    <source>
        <dbReference type="ARBA" id="ARBA00032005"/>
    </source>
</evidence>
<evidence type="ECO:0000256" key="1">
    <source>
        <dbReference type="ARBA" id="ARBA00001947"/>
    </source>
</evidence>
<dbReference type="GO" id="GO:0055086">
    <property type="term" value="P:nucleobase-containing small molecule metabolic process"/>
    <property type="evidence" value="ECO:0007669"/>
    <property type="project" value="UniProtKB-ARBA"/>
</dbReference>
<evidence type="ECO:0000256" key="9">
    <source>
        <dbReference type="ARBA" id="ARBA00049558"/>
    </source>
</evidence>
<evidence type="ECO:0000256" key="13">
    <source>
        <dbReference type="RuleBase" id="RU364006"/>
    </source>
</evidence>
<dbReference type="PROSITE" id="PS51747">
    <property type="entry name" value="CYT_DCMP_DEAMINASES_2"/>
    <property type="match status" value="1"/>
</dbReference>
<comment type="catalytic activity">
    <reaction evidence="9 13">
        <text>cytidine + H2O + H(+) = uridine + NH4(+)</text>
        <dbReference type="Rhea" id="RHEA:16069"/>
        <dbReference type="ChEBI" id="CHEBI:15377"/>
        <dbReference type="ChEBI" id="CHEBI:15378"/>
        <dbReference type="ChEBI" id="CHEBI:16704"/>
        <dbReference type="ChEBI" id="CHEBI:17562"/>
        <dbReference type="ChEBI" id="CHEBI:28938"/>
        <dbReference type="EC" id="3.5.4.5"/>
    </reaction>
</comment>
<evidence type="ECO:0000256" key="7">
    <source>
        <dbReference type="ARBA" id="ARBA00022833"/>
    </source>
</evidence>
<dbReference type="SUPFAM" id="SSF53927">
    <property type="entry name" value="Cytidine deaminase-like"/>
    <property type="match status" value="1"/>
</dbReference>
<evidence type="ECO:0000256" key="5">
    <source>
        <dbReference type="ARBA" id="ARBA00022723"/>
    </source>
</evidence>
<gene>
    <name evidence="15" type="ORF">CAOG_005501</name>
</gene>
<comment type="function">
    <text evidence="2 13">This enzyme scavenges exogenous and endogenous cytidine and 2'-deoxycytidine for UMP synthesis.</text>
</comment>
<evidence type="ECO:0000313" key="16">
    <source>
        <dbReference type="Proteomes" id="UP000008743"/>
    </source>
</evidence>
<evidence type="ECO:0000313" key="15">
    <source>
        <dbReference type="EMBL" id="KJE94965.1"/>
    </source>
</evidence>
<feature type="binding site" evidence="12">
    <location>
        <position position="95"/>
    </location>
    <ligand>
        <name>Zn(2+)</name>
        <dbReference type="ChEBI" id="CHEBI:29105"/>
        <note>catalytic</note>
    </ligand>
</feature>
<evidence type="ECO:0000256" key="11">
    <source>
        <dbReference type="PIRSR" id="PIRSR606262-2"/>
    </source>
</evidence>
<sequence length="142" mass="15208">MSTASTTPAELFNAANTAKTFAYAPYSNFRVGAALRTTSGRIFTGCNVENSSYGLAICAERTALVKAVSEGFREFTDICVTTDLTDKFCSPCGACRQFIVEFGLDITVHLCKPDGSSQITTSGRILPDAFTPADLKLDRVKA</sequence>
<dbReference type="InterPro" id="IPR016192">
    <property type="entry name" value="APOBEC/CMP_deaminase_Zn-bd"/>
</dbReference>
<dbReference type="InParanoid" id="A0A0D2WS85"/>
<dbReference type="STRING" id="595528.A0A0D2WS85"/>
<dbReference type="OMA" id="RFITPCG"/>
<dbReference type="PANTHER" id="PTHR11644:SF2">
    <property type="entry name" value="CYTIDINE DEAMINASE"/>
    <property type="match status" value="1"/>
</dbReference>
<dbReference type="EC" id="3.5.4.5" evidence="4 13"/>
<dbReference type="InterPro" id="IPR006262">
    <property type="entry name" value="Cyt_deam_tetra"/>
</dbReference>
<dbReference type="GO" id="GO:0072527">
    <property type="term" value="P:pyrimidine-containing compound metabolic process"/>
    <property type="evidence" value="ECO:0007669"/>
    <property type="project" value="UniProtKB-ARBA"/>
</dbReference>
<dbReference type="eggNOG" id="KOG0833">
    <property type="taxonomic scope" value="Eukaryota"/>
</dbReference>
<keyword evidence="5 12" id="KW-0479">Metal-binding</keyword>
<proteinExistence type="inferred from homology"/>
<comment type="catalytic activity">
    <reaction evidence="13">
        <text>2'-deoxycytidine + H2O + H(+) = 2'-deoxyuridine + NH4(+)</text>
        <dbReference type="Rhea" id="RHEA:13433"/>
        <dbReference type="ChEBI" id="CHEBI:15377"/>
        <dbReference type="ChEBI" id="CHEBI:15378"/>
        <dbReference type="ChEBI" id="CHEBI:15698"/>
        <dbReference type="ChEBI" id="CHEBI:16450"/>
        <dbReference type="ChEBI" id="CHEBI:28938"/>
        <dbReference type="EC" id="3.5.4.5"/>
    </reaction>
</comment>
<feature type="binding site" evidence="11">
    <location>
        <begin position="47"/>
        <end position="53"/>
    </location>
    <ligand>
        <name>substrate</name>
    </ligand>
</feature>
<evidence type="ECO:0000256" key="12">
    <source>
        <dbReference type="PIRSR" id="PIRSR606262-3"/>
    </source>
</evidence>
<dbReference type="PhylomeDB" id="A0A0D2WS85"/>
<dbReference type="GO" id="GO:0008270">
    <property type="term" value="F:zinc ion binding"/>
    <property type="evidence" value="ECO:0007669"/>
    <property type="project" value="UniProtKB-UniRule"/>
</dbReference>
<evidence type="ECO:0000259" key="14">
    <source>
        <dbReference type="PROSITE" id="PS51747"/>
    </source>
</evidence>
<dbReference type="RefSeq" id="XP_004346174.1">
    <property type="nucleotide sequence ID" value="XM_004346124.2"/>
</dbReference>
<dbReference type="GO" id="GO:0004126">
    <property type="term" value="F:cytidine deaminase activity"/>
    <property type="evidence" value="ECO:0007669"/>
    <property type="project" value="UniProtKB-UniRule"/>
</dbReference>
<keyword evidence="16" id="KW-1185">Reference proteome</keyword>
<evidence type="ECO:0000256" key="6">
    <source>
        <dbReference type="ARBA" id="ARBA00022801"/>
    </source>
</evidence>
<accession>A0A0D2WS85</accession>
<name>A0A0D2WS85_CAPO3</name>
<dbReference type="GO" id="GO:0005829">
    <property type="term" value="C:cytosol"/>
    <property type="evidence" value="ECO:0007669"/>
    <property type="project" value="TreeGrafter"/>
</dbReference>
<comment type="similarity">
    <text evidence="3 13">Belongs to the cytidine and deoxycytidylate deaminase family.</text>
</comment>
<dbReference type="InterPro" id="IPR002125">
    <property type="entry name" value="CMP_dCMP_dom"/>
</dbReference>